<dbReference type="RefSeq" id="WP_084199966.1">
    <property type="nucleotide sequence ID" value="NZ_BMYL01000005.1"/>
</dbReference>
<evidence type="ECO:0000313" key="2">
    <source>
        <dbReference type="Proteomes" id="UP000235162"/>
    </source>
</evidence>
<gene>
    <name evidence="1" type="ORF">C0029_05350</name>
</gene>
<dbReference type="Proteomes" id="UP000235162">
    <property type="component" value="Unassembled WGS sequence"/>
</dbReference>
<reference evidence="1 2" key="1">
    <citation type="submission" date="2018-01" db="EMBL/GenBank/DDBJ databases">
        <title>The draft genome sequence of Halioglobus japonicus S1-36.</title>
        <authorList>
            <person name="Du Z.-J."/>
            <person name="Shi M.-J."/>
        </authorList>
    </citation>
    <scope>NUCLEOTIDE SEQUENCE [LARGE SCALE GENOMIC DNA]</scope>
    <source>
        <strain evidence="1 2">S1-36</strain>
    </source>
</reference>
<dbReference type="EMBL" id="PKUR01000001">
    <property type="protein sequence ID" value="PLW87988.1"/>
    <property type="molecule type" value="Genomic_DNA"/>
</dbReference>
<dbReference type="KEGG" id="hja:BST95_12840"/>
<comment type="caution">
    <text evidence="1">The sequence shown here is derived from an EMBL/GenBank/DDBJ whole genome shotgun (WGS) entry which is preliminary data.</text>
</comment>
<organism evidence="1 2">
    <name type="scientific">Halioglobus japonicus</name>
    <dbReference type="NCBI Taxonomy" id="930805"/>
    <lineage>
        <taxon>Bacteria</taxon>
        <taxon>Pseudomonadati</taxon>
        <taxon>Pseudomonadota</taxon>
        <taxon>Gammaproteobacteria</taxon>
        <taxon>Cellvibrionales</taxon>
        <taxon>Halieaceae</taxon>
        <taxon>Halioglobus</taxon>
    </lineage>
</organism>
<dbReference type="SUPFAM" id="SSF46689">
    <property type="entry name" value="Homeodomain-like"/>
    <property type="match status" value="1"/>
</dbReference>
<proteinExistence type="predicted"/>
<sequence length="220" mass="23723">MEKREQNNARTRQRLLEAAVSLYGSRSIDSVSLREIALAGGQKNPNALQYHFGDRDGLLQAIVDFHASGIGARRQAYFERAGSGEWPPAEAVSRCLIMPIIEYVEANAAGLDFVNIVSQLATSNHGVYGLGSPAAVSFPRPAALAELFDAAFAGLPPEQIQQRIYLIVDTAFHAIANIFKASRELPAQSPLADRHALCEQLLAMVHAFIVTPAISGADAK</sequence>
<dbReference type="InterPro" id="IPR009057">
    <property type="entry name" value="Homeodomain-like_sf"/>
</dbReference>
<protein>
    <submittedName>
        <fullName evidence="1">TetR/AcrR family transcriptional regulator</fullName>
    </submittedName>
</protein>
<dbReference type="Gene3D" id="1.10.357.10">
    <property type="entry name" value="Tetracycline Repressor, domain 2"/>
    <property type="match status" value="1"/>
</dbReference>
<name>A0AAP8MHM9_9GAMM</name>
<dbReference type="AlphaFoldDB" id="A0AAP8MHM9"/>
<evidence type="ECO:0000313" key="1">
    <source>
        <dbReference type="EMBL" id="PLW87988.1"/>
    </source>
</evidence>
<accession>A0AAP8MHM9</accession>
<keyword evidence="2" id="KW-1185">Reference proteome</keyword>